<dbReference type="GO" id="GO:0004672">
    <property type="term" value="F:protein kinase activity"/>
    <property type="evidence" value="ECO:0007669"/>
    <property type="project" value="InterPro"/>
</dbReference>
<evidence type="ECO:0000313" key="2">
    <source>
        <dbReference type="EMBL" id="GAH74947.1"/>
    </source>
</evidence>
<feature type="domain" description="Protein kinase" evidence="1">
    <location>
        <begin position="1"/>
        <end position="69"/>
    </location>
</feature>
<dbReference type="InterPro" id="IPR000719">
    <property type="entry name" value="Prot_kinase_dom"/>
</dbReference>
<dbReference type="GO" id="GO:0005524">
    <property type="term" value="F:ATP binding"/>
    <property type="evidence" value="ECO:0007669"/>
    <property type="project" value="InterPro"/>
</dbReference>
<dbReference type="PROSITE" id="PS50011">
    <property type="entry name" value="PROTEIN_KINASE_DOM"/>
    <property type="match status" value="1"/>
</dbReference>
<accession>X1HZU7</accession>
<dbReference type="InterPro" id="IPR011009">
    <property type="entry name" value="Kinase-like_dom_sf"/>
</dbReference>
<sequence>MCMMELITGDIPYKNNPIGTIYKNVTSGNLPSNIVIIKNLKAKEIIFSCLHKDPNLRPTVDELVNNLFFTDICKTDISDSMCLKYNGGIKHSIYHDFI</sequence>
<dbReference type="AlphaFoldDB" id="X1HZU7"/>
<organism evidence="2">
    <name type="scientific">marine sediment metagenome</name>
    <dbReference type="NCBI Taxonomy" id="412755"/>
    <lineage>
        <taxon>unclassified sequences</taxon>
        <taxon>metagenomes</taxon>
        <taxon>ecological metagenomes</taxon>
    </lineage>
</organism>
<proteinExistence type="predicted"/>
<protein>
    <recommendedName>
        <fullName evidence="1">Protein kinase domain-containing protein</fullName>
    </recommendedName>
</protein>
<dbReference type="EMBL" id="BARU01030157">
    <property type="protein sequence ID" value="GAH74947.1"/>
    <property type="molecule type" value="Genomic_DNA"/>
</dbReference>
<reference evidence="2" key="1">
    <citation type="journal article" date="2014" name="Front. Microbiol.">
        <title>High frequency of phylogenetically diverse reductive dehalogenase-homologous genes in deep subseafloor sedimentary metagenomes.</title>
        <authorList>
            <person name="Kawai M."/>
            <person name="Futagami T."/>
            <person name="Toyoda A."/>
            <person name="Takaki Y."/>
            <person name="Nishi S."/>
            <person name="Hori S."/>
            <person name="Arai W."/>
            <person name="Tsubouchi T."/>
            <person name="Morono Y."/>
            <person name="Uchiyama I."/>
            <person name="Ito T."/>
            <person name="Fujiyama A."/>
            <person name="Inagaki F."/>
            <person name="Takami H."/>
        </authorList>
    </citation>
    <scope>NUCLEOTIDE SEQUENCE</scope>
    <source>
        <strain evidence="2">Expedition CK06-06</strain>
    </source>
</reference>
<gene>
    <name evidence="2" type="ORF">S03H2_47902</name>
</gene>
<evidence type="ECO:0000259" key="1">
    <source>
        <dbReference type="PROSITE" id="PS50011"/>
    </source>
</evidence>
<dbReference type="InterPro" id="IPR050588">
    <property type="entry name" value="WNK_Ser-Thr_kinase"/>
</dbReference>
<dbReference type="SUPFAM" id="SSF56112">
    <property type="entry name" value="Protein kinase-like (PK-like)"/>
    <property type="match status" value="1"/>
</dbReference>
<name>X1HZU7_9ZZZZ</name>
<dbReference type="Gene3D" id="1.10.510.10">
    <property type="entry name" value="Transferase(Phosphotransferase) domain 1"/>
    <property type="match status" value="1"/>
</dbReference>
<comment type="caution">
    <text evidence="2">The sequence shown here is derived from an EMBL/GenBank/DDBJ whole genome shotgun (WGS) entry which is preliminary data.</text>
</comment>
<dbReference type="PANTHER" id="PTHR13902">
    <property type="entry name" value="SERINE/THREONINE-PROTEIN KINASE WNK WITH NO LYSINE -RELATED"/>
    <property type="match status" value="1"/>
</dbReference>